<keyword evidence="1" id="KW-0812">Transmembrane</keyword>
<dbReference type="Proteomes" id="UP000193100">
    <property type="component" value="Chromosome"/>
</dbReference>
<proteinExistence type="predicted"/>
<sequence length="129" mass="13795">MSKVIKAVFGVLLVLVVIAIGGLAAVWLSLDDMCGNQVESEIWAPNRANKVVIFQRDCGATTGFSTQLSILASGEELHSDDAGNFYIETGHPKNSGIEVEWLGPKSVLIKGATRPLRATEIGDIKIVSE</sequence>
<name>A0A1W6KF37_9GAMM</name>
<protein>
    <submittedName>
        <fullName evidence="2">Uncharacterized protein</fullName>
    </submittedName>
</protein>
<dbReference type="GeneID" id="77257934"/>
<keyword evidence="1" id="KW-1133">Transmembrane helix</keyword>
<dbReference type="AlphaFoldDB" id="A0A1W6KF37"/>
<evidence type="ECO:0000313" key="3">
    <source>
        <dbReference type="Proteomes" id="UP000193100"/>
    </source>
</evidence>
<keyword evidence="1" id="KW-0472">Membrane</keyword>
<reference evidence="2 3" key="1">
    <citation type="submission" date="2017-04" db="EMBL/GenBank/DDBJ databases">
        <title>Genome Sequence of Marinobacter salarius strain SMR5 Isolated from a culture of the Diatom Skeletonema marinoi.</title>
        <authorList>
            <person name="Topel M."/>
            <person name="Pinder M.I.M."/>
            <person name="Johansson O.N."/>
            <person name="Kourtchenko O."/>
            <person name="Godhe A."/>
            <person name="Clarke A.K."/>
        </authorList>
    </citation>
    <scope>NUCLEOTIDE SEQUENCE [LARGE SCALE GENOMIC DNA]</scope>
    <source>
        <strain evidence="2 3">SMR5</strain>
    </source>
</reference>
<accession>A0A1W6KF37</accession>
<organism evidence="2 3">
    <name type="scientific">Marinobacter salarius</name>
    <dbReference type="NCBI Taxonomy" id="1420917"/>
    <lineage>
        <taxon>Bacteria</taxon>
        <taxon>Pseudomonadati</taxon>
        <taxon>Pseudomonadota</taxon>
        <taxon>Gammaproteobacteria</taxon>
        <taxon>Pseudomonadales</taxon>
        <taxon>Marinobacteraceae</taxon>
        <taxon>Marinobacter</taxon>
    </lineage>
</organism>
<gene>
    <name evidence="2" type="ORF">MARSALSMR5_04018</name>
</gene>
<feature type="transmembrane region" description="Helical" evidence="1">
    <location>
        <begin position="7"/>
        <end position="30"/>
    </location>
</feature>
<evidence type="ECO:0000256" key="1">
    <source>
        <dbReference type="SAM" id="Phobius"/>
    </source>
</evidence>
<evidence type="ECO:0000313" key="2">
    <source>
        <dbReference type="EMBL" id="ARM86038.1"/>
    </source>
</evidence>
<dbReference type="RefSeq" id="WP_085681876.1">
    <property type="nucleotide sequence ID" value="NZ_CP020931.1"/>
</dbReference>
<dbReference type="EMBL" id="CP020931">
    <property type="protein sequence ID" value="ARM86038.1"/>
    <property type="molecule type" value="Genomic_DNA"/>
</dbReference>